<dbReference type="EMBL" id="MN740992">
    <property type="protein sequence ID" value="QHU21757.1"/>
    <property type="molecule type" value="Genomic_DNA"/>
</dbReference>
<feature type="region of interest" description="Disordered" evidence="1">
    <location>
        <begin position="68"/>
        <end position="109"/>
    </location>
</feature>
<feature type="compositionally biased region" description="Basic and acidic residues" evidence="1">
    <location>
        <begin position="140"/>
        <end position="158"/>
    </location>
</feature>
<organism evidence="2">
    <name type="scientific">viral metagenome</name>
    <dbReference type="NCBI Taxonomy" id="1070528"/>
    <lineage>
        <taxon>unclassified sequences</taxon>
        <taxon>metagenomes</taxon>
        <taxon>organismal metagenomes</taxon>
    </lineage>
</organism>
<proteinExistence type="predicted"/>
<sequence>MEQTTQHAPTYLVEFLVLFSLLSAGKLLSDFVTDYLRRREENHKFESILAELAEIRGILEAHFEEDYAEEEEYQADNEQEEEQEAEQEEEQEAEQEEEVENVMPPLDDMPVEEVEDVIELKKEEPVVAEEELEDEGQAAPEHEGSQNDDKHSQLRTHLESGSSVHVSYKKQVFTADFTLKPDAPHGYVFKAAANEFTSPSNFSTHVKKSVNPAVQADNGWDSIYIITGATASGKPVKKSLNDIIKSVI</sequence>
<accession>A0A6C0KYL5</accession>
<name>A0A6C0KYL5_9ZZZZ</name>
<feature type="compositionally biased region" description="Acidic residues" evidence="1">
    <location>
        <begin position="68"/>
        <end position="100"/>
    </location>
</feature>
<protein>
    <submittedName>
        <fullName evidence="2">Uncharacterized protein</fullName>
    </submittedName>
</protein>
<feature type="compositionally biased region" description="Acidic residues" evidence="1">
    <location>
        <begin position="126"/>
        <end position="136"/>
    </location>
</feature>
<evidence type="ECO:0000256" key="1">
    <source>
        <dbReference type="SAM" id="MobiDB-lite"/>
    </source>
</evidence>
<dbReference type="AlphaFoldDB" id="A0A6C0KYL5"/>
<evidence type="ECO:0000313" key="2">
    <source>
        <dbReference type="EMBL" id="QHU21757.1"/>
    </source>
</evidence>
<reference evidence="2" key="1">
    <citation type="journal article" date="2020" name="Nature">
        <title>Giant virus diversity and host interactions through global metagenomics.</title>
        <authorList>
            <person name="Schulz F."/>
            <person name="Roux S."/>
            <person name="Paez-Espino D."/>
            <person name="Jungbluth S."/>
            <person name="Walsh D.A."/>
            <person name="Denef V.J."/>
            <person name="McMahon K.D."/>
            <person name="Konstantinidis K.T."/>
            <person name="Eloe-Fadrosh E.A."/>
            <person name="Kyrpides N.C."/>
            <person name="Woyke T."/>
        </authorList>
    </citation>
    <scope>NUCLEOTIDE SEQUENCE</scope>
    <source>
        <strain evidence="2">GVMAG-S-3300013286-35</strain>
    </source>
</reference>
<feature type="region of interest" description="Disordered" evidence="1">
    <location>
        <begin position="123"/>
        <end position="161"/>
    </location>
</feature>